<dbReference type="InterPro" id="IPR032675">
    <property type="entry name" value="LRR_dom_sf"/>
</dbReference>
<comment type="caution">
    <text evidence="2">The sequence shown here is derived from an EMBL/GenBank/DDBJ whole genome shotgun (WGS) entry which is preliminary data.</text>
</comment>
<sequence length="576" mass="65433">MLWLESTVSATEYWANAERSRFAGQHESDILGTREIPDVRKSLELEVEAVGLVMSSLRTRLNSLTSVNRLAPEILAYIFSLLRADDPPLADYENSNNGSSSPSGVLGWIQVTHVCRHWRTVALDHSVLWSDIMFHVLGSEWTKEFFRHSGTAPIVLKVLPLRDRDLYHEYMYRLAIFLEQHLSHTKELCVEEIRQDFMPFIDLLRNPAPLLETLVLHNQVGPEHEGIDDIPSLPPDLSAPRLRHLSLERCRFPWAARSFQSLIHLDIVQNRENGAVHGPLSAPDYAAEIERILDALAGMPSLEVLTLEDVFPPPPRNTTPQSLQVHAVSLVKLRRFYITDDIGNCGLVLKHINSPSSTEYRIHGTDIDWGCDSLTLWLATIFMSRSIRILYIRSNQIAVTNHMSKDAKVFFPEHHDDNTHPFRLILTGPSRRPVPSVSQLQSICQSFPMGGLEAIFALDNDDCSARDWTILFGRYTDVCHVTAQSINGIHLCEQLMAPSEEHTQPLFPSLASLRLLSIDFNRELGFRDRLLEWLQVRNRGAPLKRLIIGESRIDGILVDRLRAVVSELEWDGDEGR</sequence>
<dbReference type="OrthoDB" id="2884925at2759"/>
<keyword evidence="3" id="KW-1185">Reference proteome</keyword>
<dbReference type="SUPFAM" id="SSF52047">
    <property type="entry name" value="RNI-like"/>
    <property type="match status" value="1"/>
</dbReference>
<dbReference type="Gene3D" id="1.20.1280.50">
    <property type="match status" value="1"/>
</dbReference>
<accession>A0A4Y9Z6F3</accession>
<feature type="domain" description="F-box" evidence="1">
    <location>
        <begin position="72"/>
        <end position="134"/>
    </location>
</feature>
<name>A0A4Y9Z6F3_9AGAM</name>
<evidence type="ECO:0000313" key="2">
    <source>
        <dbReference type="EMBL" id="TFY68939.1"/>
    </source>
</evidence>
<dbReference type="AlphaFoldDB" id="A0A4Y9Z6F3"/>
<dbReference type="EMBL" id="SEOQ01000149">
    <property type="protein sequence ID" value="TFY68939.1"/>
    <property type="molecule type" value="Genomic_DNA"/>
</dbReference>
<organism evidence="2 3">
    <name type="scientific">Dentipellis fragilis</name>
    <dbReference type="NCBI Taxonomy" id="205917"/>
    <lineage>
        <taxon>Eukaryota</taxon>
        <taxon>Fungi</taxon>
        <taxon>Dikarya</taxon>
        <taxon>Basidiomycota</taxon>
        <taxon>Agaricomycotina</taxon>
        <taxon>Agaricomycetes</taxon>
        <taxon>Russulales</taxon>
        <taxon>Hericiaceae</taxon>
        <taxon>Dentipellis</taxon>
    </lineage>
</organism>
<evidence type="ECO:0000259" key="1">
    <source>
        <dbReference type="Pfam" id="PF12937"/>
    </source>
</evidence>
<dbReference type="Gene3D" id="3.80.10.10">
    <property type="entry name" value="Ribonuclease Inhibitor"/>
    <property type="match status" value="1"/>
</dbReference>
<dbReference type="Proteomes" id="UP000298327">
    <property type="component" value="Unassembled WGS sequence"/>
</dbReference>
<dbReference type="InterPro" id="IPR001810">
    <property type="entry name" value="F-box_dom"/>
</dbReference>
<gene>
    <name evidence="2" type="ORF">EVG20_g3356</name>
</gene>
<evidence type="ECO:0000313" key="3">
    <source>
        <dbReference type="Proteomes" id="UP000298327"/>
    </source>
</evidence>
<protein>
    <recommendedName>
        <fullName evidence="1">F-box domain-containing protein</fullName>
    </recommendedName>
</protein>
<proteinExistence type="predicted"/>
<dbReference type="Pfam" id="PF12937">
    <property type="entry name" value="F-box-like"/>
    <property type="match status" value="1"/>
</dbReference>
<dbReference type="STRING" id="205917.A0A4Y9Z6F3"/>
<reference evidence="2 3" key="1">
    <citation type="submission" date="2019-02" db="EMBL/GenBank/DDBJ databases">
        <title>Genome sequencing of the rare red list fungi Dentipellis fragilis.</title>
        <authorList>
            <person name="Buettner E."/>
            <person name="Kellner H."/>
        </authorList>
    </citation>
    <scope>NUCLEOTIDE SEQUENCE [LARGE SCALE GENOMIC DNA]</scope>
    <source>
        <strain evidence="2 3">DSM 105465</strain>
    </source>
</reference>